<comment type="caution">
    <text evidence="1">The sequence shown here is derived from an EMBL/GenBank/DDBJ whole genome shotgun (WGS) entry which is preliminary data.</text>
</comment>
<dbReference type="Proteomes" id="UP000294513">
    <property type="component" value="Unassembled WGS sequence"/>
</dbReference>
<evidence type="ECO:0000313" key="1">
    <source>
        <dbReference type="EMBL" id="TDD75791.1"/>
    </source>
</evidence>
<dbReference type="EMBL" id="SMKU01000219">
    <property type="protein sequence ID" value="TDD75791.1"/>
    <property type="molecule type" value="Genomic_DNA"/>
</dbReference>
<dbReference type="RefSeq" id="WP_131899643.1">
    <property type="nucleotide sequence ID" value="NZ_SMKU01000219.1"/>
</dbReference>
<keyword evidence="2" id="KW-1185">Reference proteome</keyword>
<proteinExistence type="predicted"/>
<accession>A0A4R5AS56</accession>
<name>A0A4R5AS56_9ACTN</name>
<protein>
    <recommendedName>
        <fullName evidence="3">Type II toxin-antitoxin system RelE/ParE family toxin</fullName>
    </recommendedName>
</protein>
<dbReference type="AlphaFoldDB" id="A0A4R5AS56"/>
<gene>
    <name evidence="1" type="ORF">E1298_31255</name>
</gene>
<organism evidence="1 2">
    <name type="scientific">Actinomadura rubrisoli</name>
    <dbReference type="NCBI Taxonomy" id="2530368"/>
    <lineage>
        <taxon>Bacteria</taxon>
        <taxon>Bacillati</taxon>
        <taxon>Actinomycetota</taxon>
        <taxon>Actinomycetes</taxon>
        <taxon>Streptosporangiales</taxon>
        <taxon>Thermomonosporaceae</taxon>
        <taxon>Actinomadura</taxon>
    </lineage>
</organism>
<dbReference type="OrthoDB" id="3541030at2"/>
<sequence>MYRLILTPEVEEQVSALPDEALGPFAELITLLEISPWSGRPFGRSNPRGNMLTLAFGDGGLAVYFVLEEQRETCLIRVTWL</sequence>
<reference evidence="1 2" key="1">
    <citation type="submission" date="2019-03" db="EMBL/GenBank/DDBJ databases">
        <title>Draft genome sequences of novel Actinobacteria.</title>
        <authorList>
            <person name="Sahin N."/>
            <person name="Ay H."/>
            <person name="Saygin H."/>
        </authorList>
    </citation>
    <scope>NUCLEOTIDE SEQUENCE [LARGE SCALE GENOMIC DNA]</scope>
    <source>
        <strain evidence="1 2">H3C3</strain>
    </source>
</reference>
<evidence type="ECO:0000313" key="2">
    <source>
        <dbReference type="Proteomes" id="UP000294513"/>
    </source>
</evidence>
<evidence type="ECO:0008006" key="3">
    <source>
        <dbReference type="Google" id="ProtNLM"/>
    </source>
</evidence>